<evidence type="ECO:0000256" key="10">
    <source>
        <dbReference type="ARBA" id="ARBA00024871"/>
    </source>
</evidence>
<dbReference type="PANTHER" id="PTHR43176:SF3">
    <property type="entry name" value="3-HYDROXYISOBUTYRYL-COA HYDROLASE, MITOCHONDRIAL"/>
    <property type="match status" value="1"/>
</dbReference>
<dbReference type="SUPFAM" id="SSF52096">
    <property type="entry name" value="ClpP/crotonase"/>
    <property type="match status" value="1"/>
</dbReference>
<evidence type="ECO:0000256" key="8">
    <source>
        <dbReference type="ARBA" id="ARBA00022801"/>
    </source>
</evidence>
<sequence length="401" mass="44531">MSCFVTFRNLLKDNLCLKLSSAVRQAAKSSLRQRPPLANAFQQRAMSSEAEDEVIAQDAGDCGVMILNRPKALNAVNLNMVQRSYDTLLRWEKEKKLVIAKGAGGKAFCAGGDVRTITLDNKKGGDYGKRLFKQEYMLNCLIATYTIPYVALIDGITMGGGLGLSVHGHYRVATEKTLSAMPETAIGLFPDVGGSYFLSRLKGKLGIYLALSGYRLKGVDNLFVGFATHYCPSAEIPKIEKDILTTKNPSQVLKPYEKVPEGSKFSLEPHINKIDSIFSAPTMEEIFQRLERDGSDWSKETLASLKKLCPLSMKITLKQLQLGADLSLQECLQMEYRLAYRSCEGPNFIEGVRALLIDKDQNPQWIPPSIEEVTQQMVDDFFAPLDPEKELKPRSGPKCSL</sequence>
<dbReference type="InterPro" id="IPR032259">
    <property type="entry name" value="HIBYL-CoA-H"/>
</dbReference>
<evidence type="ECO:0000256" key="2">
    <source>
        <dbReference type="ARBA" id="ARBA00004173"/>
    </source>
</evidence>
<dbReference type="OrthoDB" id="1737613at2759"/>
<evidence type="ECO:0000256" key="7">
    <source>
        <dbReference type="ARBA" id="ARBA00022456"/>
    </source>
</evidence>
<keyword evidence="13" id="KW-1185">Reference proteome</keyword>
<dbReference type="Pfam" id="PF16113">
    <property type="entry name" value="ECH_2"/>
    <property type="match status" value="1"/>
</dbReference>
<protein>
    <recommendedName>
        <fullName evidence="6">3-hydroxyisobutyryl-CoA hydrolase, mitochondrial</fullName>
        <ecNumber evidence="5">3.1.2.4</ecNumber>
    </recommendedName>
    <alternativeName>
        <fullName evidence="11">3-hydroxyisobutyryl-coenzyme A hydrolase</fullName>
    </alternativeName>
</protein>
<dbReference type="CDD" id="cd06558">
    <property type="entry name" value="crotonase-like"/>
    <property type="match status" value="1"/>
</dbReference>
<evidence type="ECO:0000256" key="1">
    <source>
        <dbReference type="ARBA" id="ARBA00001709"/>
    </source>
</evidence>
<feature type="domain" description="Enoyl-CoA hydratase/isomerase" evidence="12">
    <location>
        <begin position="62"/>
        <end position="382"/>
    </location>
</feature>
<organism evidence="14">
    <name type="scientific">Thrips palmi</name>
    <name type="common">Melon thrips</name>
    <dbReference type="NCBI Taxonomy" id="161013"/>
    <lineage>
        <taxon>Eukaryota</taxon>
        <taxon>Metazoa</taxon>
        <taxon>Ecdysozoa</taxon>
        <taxon>Arthropoda</taxon>
        <taxon>Hexapoda</taxon>
        <taxon>Insecta</taxon>
        <taxon>Pterygota</taxon>
        <taxon>Neoptera</taxon>
        <taxon>Paraneoptera</taxon>
        <taxon>Thysanoptera</taxon>
        <taxon>Terebrantia</taxon>
        <taxon>Thripoidea</taxon>
        <taxon>Thripidae</taxon>
        <taxon>Thrips</taxon>
    </lineage>
</organism>
<dbReference type="Gene3D" id="3.90.226.10">
    <property type="entry name" value="2-enoyl-CoA Hydratase, Chain A, domain 1"/>
    <property type="match status" value="1"/>
</dbReference>
<dbReference type="EC" id="3.1.2.4" evidence="5"/>
<dbReference type="GeneID" id="117642535"/>
<evidence type="ECO:0000256" key="3">
    <source>
        <dbReference type="ARBA" id="ARBA00005109"/>
    </source>
</evidence>
<comment type="subcellular location">
    <subcellularLocation>
        <location evidence="2">Mitochondrion</location>
    </subcellularLocation>
</comment>
<dbReference type="CTD" id="26275"/>
<keyword evidence="9" id="KW-0496">Mitochondrion</keyword>
<dbReference type="UniPathway" id="UPA00362"/>
<evidence type="ECO:0000313" key="14">
    <source>
        <dbReference type="RefSeq" id="XP_034236691.1"/>
    </source>
</evidence>
<dbReference type="RefSeq" id="XP_034236691.1">
    <property type="nucleotide sequence ID" value="XM_034380800.1"/>
</dbReference>
<dbReference type="GO" id="GO:0005739">
    <property type="term" value="C:mitochondrion"/>
    <property type="evidence" value="ECO:0007669"/>
    <property type="project" value="UniProtKB-SubCell"/>
</dbReference>
<comment type="similarity">
    <text evidence="4">Belongs to the enoyl-CoA hydratase/isomerase family.</text>
</comment>
<evidence type="ECO:0000256" key="6">
    <source>
        <dbReference type="ARBA" id="ARBA00016714"/>
    </source>
</evidence>
<comment type="function">
    <text evidence="10">Hydrolyzes 3-hydroxyisobutyryl-CoA (HIBYL-CoA), a saline catabolite. Has high activity toward isobutyryl-CoA. Could be an isobutyryl-CoA dehydrogenase that functions in valine catabolism. Also hydrolyzes 3-hydroxypropanoyl-CoA.</text>
</comment>
<dbReference type="NCBIfam" id="NF004127">
    <property type="entry name" value="PRK05617.1"/>
    <property type="match status" value="1"/>
</dbReference>
<dbReference type="GO" id="GO:0003860">
    <property type="term" value="F:3-hydroxyisobutyryl-CoA hydrolase activity"/>
    <property type="evidence" value="ECO:0007669"/>
    <property type="project" value="UniProtKB-EC"/>
</dbReference>
<dbReference type="FunFam" id="3.90.226.10:FF:000026">
    <property type="entry name" value="3-hydroxyisobutyryl-CoA hydrolase, mitochondrial"/>
    <property type="match status" value="1"/>
</dbReference>
<dbReference type="AlphaFoldDB" id="A0A6P8YJ18"/>
<evidence type="ECO:0000256" key="5">
    <source>
        <dbReference type="ARBA" id="ARBA00011915"/>
    </source>
</evidence>
<dbReference type="InParanoid" id="A0A6P8YJ18"/>
<dbReference type="FunCoup" id="A0A6P8YJ18">
    <property type="interactions" value="1501"/>
</dbReference>
<dbReference type="KEGG" id="tpal:117642535"/>
<proteinExistence type="inferred from homology"/>
<comment type="pathway">
    <text evidence="3">Amino-acid degradation; L-valine degradation.</text>
</comment>
<dbReference type="GO" id="GO:0006574">
    <property type="term" value="P:L-valine catabolic process"/>
    <property type="evidence" value="ECO:0007669"/>
    <property type="project" value="UniProtKB-UniPathway"/>
</dbReference>
<dbReference type="InterPro" id="IPR029045">
    <property type="entry name" value="ClpP/crotonase-like_dom_sf"/>
</dbReference>
<comment type="catalytic activity">
    <reaction evidence="1">
        <text>3-hydroxy-2-methylpropanoyl-CoA + H2O = 3-hydroxy-2-methylpropanoate + CoA + H(+)</text>
        <dbReference type="Rhea" id="RHEA:20888"/>
        <dbReference type="ChEBI" id="CHEBI:11805"/>
        <dbReference type="ChEBI" id="CHEBI:15377"/>
        <dbReference type="ChEBI" id="CHEBI:15378"/>
        <dbReference type="ChEBI" id="CHEBI:57287"/>
        <dbReference type="ChEBI" id="CHEBI:57340"/>
        <dbReference type="EC" id="3.1.2.4"/>
    </reaction>
</comment>
<keyword evidence="8 14" id="KW-0378">Hydrolase</keyword>
<keyword evidence="7" id="KW-0101">Branched-chain amino acid catabolism</keyword>
<evidence type="ECO:0000259" key="12">
    <source>
        <dbReference type="Pfam" id="PF16113"/>
    </source>
</evidence>
<evidence type="ECO:0000256" key="11">
    <source>
        <dbReference type="ARBA" id="ARBA00031181"/>
    </source>
</evidence>
<accession>A0A6P8YJ18</accession>
<gene>
    <name evidence="14" type="primary">LOC117642535</name>
</gene>
<reference evidence="14" key="1">
    <citation type="submission" date="2025-08" db="UniProtKB">
        <authorList>
            <consortium name="RefSeq"/>
        </authorList>
    </citation>
    <scope>IDENTIFICATION</scope>
    <source>
        <tissue evidence="14">Total insect</tissue>
    </source>
</reference>
<dbReference type="InterPro" id="IPR045004">
    <property type="entry name" value="ECH_dom"/>
</dbReference>
<evidence type="ECO:0000256" key="9">
    <source>
        <dbReference type="ARBA" id="ARBA00023128"/>
    </source>
</evidence>
<evidence type="ECO:0000313" key="13">
    <source>
        <dbReference type="Proteomes" id="UP000515158"/>
    </source>
</evidence>
<dbReference type="Proteomes" id="UP000515158">
    <property type="component" value="Unplaced"/>
</dbReference>
<name>A0A6P8YJ18_THRPL</name>
<dbReference type="PANTHER" id="PTHR43176">
    <property type="entry name" value="3-HYDROXYISOBUTYRYL-COA HYDROLASE-RELATED"/>
    <property type="match status" value="1"/>
</dbReference>
<evidence type="ECO:0000256" key="4">
    <source>
        <dbReference type="ARBA" id="ARBA00005254"/>
    </source>
</evidence>